<proteinExistence type="predicted"/>
<reference evidence="2" key="2">
    <citation type="journal article" date="2011" name="J. Bacteriol.">
        <title>Long-chain N-acyl amino acid synthases are linked to the putative PEP-CTERM/exosortase protein-sorting system in Gram-negative bacteria.</title>
        <authorList>
            <person name="Craig J.W."/>
            <person name="Cherry M.A."/>
            <person name="Brady S.F."/>
        </authorList>
    </citation>
    <scope>NUCLEOTIDE SEQUENCE</scope>
</reference>
<keyword evidence="2" id="KW-0378">Hydrolase</keyword>
<dbReference type="AlphaFoldDB" id="Q8KP09"/>
<evidence type="ECO:0000259" key="1">
    <source>
        <dbReference type="Pfam" id="PF13472"/>
    </source>
</evidence>
<dbReference type="InterPro" id="IPR013830">
    <property type="entry name" value="SGNH_hydro"/>
</dbReference>
<organism evidence="2">
    <name type="scientific">uncultured bacterium CSLC2</name>
    <dbReference type="NCBI Taxonomy" id="1091571"/>
    <lineage>
        <taxon>Bacteria</taxon>
        <taxon>environmental samples</taxon>
    </lineage>
</organism>
<dbReference type="GO" id="GO:0004622">
    <property type="term" value="F:phosphatidylcholine lysophospholipase activity"/>
    <property type="evidence" value="ECO:0007669"/>
    <property type="project" value="TreeGrafter"/>
</dbReference>
<dbReference type="CDD" id="cd01836">
    <property type="entry name" value="FeeA_FeeB_like"/>
    <property type="match status" value="1"/>
</dbReference>
<dbReference type="PANTHER" id="PTHR30383">
    <property type="entry name" value="THIOESTERASE 1/PROTEASE 1/LYSOPHOSPHOLIPASE L1"/>
    <property type="match status" value="1"/>
</dbReference>
<dbReference type="InterPro" id="IPR036514">
    <property type="entry name" value="SGNH_hydro_sf"/>
</dbReference>
<dbReference type="InterPro" id="IPR051532">
    <property type="entry name" value="Ester_Hydrolysis_Enzymes"/>
</dbReference>
<sequence length="220" mass="25130">MHLPWRRPKSYSVLREGGKRILIIGDSTAYGMGADRPEDSIAGRLGHDFPRTEIVNTAVNGSVTKNGIDQLRRAGEKPFDLILIFTGANDIWHFTRLSALERDFRNLLEEAGKKSSHRVIVLFYANLGAAPIFPGPIRGLLGGRTELVHDVFVRVTSSLEIPLVELYTGKEKDSFRSNPFFDNPETYYARDRMHPNSEGYRLWYNRMWAEMVARNLTFKE</sequence>
<feature type="domain" description="SGNH hydrolase-type esterase" evidence="1">
    <location>
        <begin position="24"/>
        <end position="202"/>
    </location>
</feature>
<accession>Q8KP09</accession>
<protein>
    <submittedName>
        <fullName evidence="2">SGNH hydrolase subfamily protein</fullName>
    </submittedName>
</protein>
<reference evidence="2" key="1">
    <citation type="journal article" date="2002" name="J. Am. Chem. Soc.">
        <title>New natural product families from an environmental DNA (eDNA) gene cluster.</title>
        <authorList>
            <person name="Brady S.F."/>
            <person name="Chao C.J."/>
            <person name="Clardy J."/>
        </authorList>
    </citation>
    <scope>NUCLEOTIDE SEQUENCE</scope>
</reference>
<dbReference type="EMBL" id="JF429413">
    <property type="protein sequence ID" value="AAM97294.2"/>
    <property type="molecule type" value="Genomic_DNA"/>
</dbReference>
<name>Q8KP09_9BACT</name>
<dbReference type="Gene3D" id="3.40.50.1110">
    <property type="entry name" value="SGNH hydrolase"/>
    <property type="match status" value="1"/>
</dbReference>
<dbReference type="SUPFAM" id="SSF52266">
    <property type="entry name" value="SGNH hydrolase"/>
    <property type="match status" value="1"/>
</dbReference>
<dbReference type="Pfam" id="PF13472">
    <property type="entry name" value="Lipase_GDSL_2"/>
    <property type="match status" value="1"/>
</dbReference>
<evidence type="ECO:0000313" key="2">
    <source>
        <dbReference type="EMBL" id="AAM97294.2"/>
    </source>
</evidence>
<dbReference type="PANTHER" id="PTHR30383:SF5">
    <property type="entry name" value="SGNH HYDROLASE-TYPE ESTERASE DOMAIN-CONTAINING PROTEIN"/>
    <property type="match status" value="1"/>
</dbReference>